<keyword evidence="6 9" id="KW-0067">ATP-binding</keyword>
<dbReference type="NCBIfam" id="TIGR01727">
    <property type="entry name" value="oligo_HPY"/>
    <property type="match status" value="1"/>
</dbReference>
<proteinExistence type="inferred from homology"/>
<dbReference type="GO" id="GO:0005886">
    <property type="term" value="C:plasma membrane"/>
    <property type="evidence" value="ECO:0007669"/>
    <property type="project" value="UniProtKB-SubCell"/>
</dbReference>
<dbReference type="InterPro" id="IPR017871">
    <property type="entry name" value="ABC_transporter-like_CS"/>
</dbReference>
<dbReference type="GO" id="GO:0016887">
    <property type="term" value="F:ATP hydrolysis activity"/>
    <property type="evidence" value="ECO:0007669"/>
    <property type="project" value="InterPro"/>
</dbReference>
<dbReference type="GO" id="GO:0015833">
    <property type="term" value="P:peptide transport"/>
    <property type="evidence" value="ECO:0007669"/>
    <property type="project" value="InterPro"/>
</dbReference>
<name>A0AA47GCE1_9LACT</name>
<reference evidence="10" key="2">
    <citation type="submission" date="2023-01" db="EMBL/GenBank/DDBJ databases">
        <title>Oxazolidinone resistance genes in florfenicol resistant enterococci from beef cattle and veal calves at slaughter.</title>
        <authorList>
            <person name="Biggel M."/>
        </authorList>
    </citation>
    <scope>NUCLEOTIDE SEQUENCE</scope>
    <source>
        <strain evidence="10">K79-1</strain>
    </source>
</reference>
<dbReference type="InterPro" id="IPR003593">
    <property type="entry name" value="AAA+_ATPase"/>
</dbReference>
<evidence type="ECO:0000256" key="5">
    <source>
        <dbReference type="ARBA" id="ARBA00022741"/>
    </source>
</evidence>
<dbReference type="PROSITE" id="PS00211">
    <property type="entry name" value="ABC_TRANSPORTER_1"/>
    <property type="match status" value="1"/>
</dbReference>
<comment type="subcellular location">
    <subcellularLocation>
        <location evidence="1">Cell membrane</location>
        <topology evidence="1">Peripheral membrane protein</topology>
    </subcellularLocation>
</comment>
<comment type="similarity">
    <text evidence="2">Belongs to the ABC transporter superfamily.</text>
</comment>
<dbReference type="InterPro" id="IPR027417">
    <property type="entry name" value="P-loop_NTPase"/>
</dbReference>
<dbReference type="PROSITE" id="PS50893">
    <property type="entry name" value="ABC_TRANSPORTER_2"/>
    <property type="match status" value="1"/>
</dbReference>
<evidence type="ECO:0000256" key="1">
    <source>
        <dbReference type="ARBA" id="ARBA00004202"/>
    </source>
</evidence>
<dbReference type="SMART" id="SM00382">
    <property type="entry name" value="AAA"/>
    <property type="match status" value="1"/>
</dbReference>
<evidence type="ECO:0000259" key="8">
    <source>
        <dbReference type="PROSITE" id="PS50893"/>
    </source>
</evidence>
<dbReference type="CDD" id="cd03257">
    <property type="entry name" value="ABC_NikE_OppD_transporters"/>
    <property type="match status" value="1"/>
</dbReference>
<evidence type="ECO:0000256" key="2">
    <source>
        <dbReference type="ARBA" id="ARBA00005417"/>
    </source>
</evidence>
<accession>A0AA47GCE1</accession>
<evidence type="ECO:0000313" key="9">
    <source>
        <dbReference type="EMBL" id="WAT25319.1"/>
    </source>
</evidence>
<evidence type="ECO:0000256" key="4">
    <source>
        <dbReference type="ARBA" id="ARBA00022475"/>
    </source>
</evidence>
<gene>
    <name evidence="9" type="ORF">OZ415_04440</name>
    <name evidence="10" type="ORF">PML80_04360</name>
</gene>
<dbReference type="Gene3D" id="3.40.50.300">
    <property type="entry name" value="P-loop containing nucleotide triphosphate hydrolases"/>
    <property type="match status" value="1"/>
</dbReference>
<feature type="domain" description="ABC transporter" evidence="8">
    <location>
        <begin position="11"/>
        <end position="259"/>
    </location>
</feature>
<protein>
    <submittedName>
        <fullName evidence="9">ABC transporter ATP-binding protein</fullName>
    </submittedName>
</protein>
<dbReference type="AlphaFoldDB" id="A0AA47GCE1"/>
<dbReference type="PANTHER" id="PTHR43297:SF2">
    <property type="entry name" value="DIPEPTIDE TRANSPORT ATP-BINDING PROTEIN DPPD"/>
    <property type="match status" value="1"/>
</dbReference>
<dbReference type="RefSeq" id="WP_059134588.1">
    <property type="nucleotide sequence ID" value="NZ_CP114063.1"/>
</dbReference>
<dbReference type="Proteomes" id="UP001179483">
    <property type="component" value="Chromosome"/>
</dbReference>
<dbReference type="InterPro" id="IPR003439">
    <property type="entry name" value="ABC_transporter-like_ATP-bd"/>
</dbReference>
<dbReference type="Pfam" id="PF00005">
    <property type="entry name" value="ABC_tran"/>
    <property type="match status" value="1"/>
</dbReference>
<evidence type="ECO:0000313" key="11">
    <source>
        <dbReference type="Proteomes" id="UP001164714"/>
    </source>
</evidence>
<dbReference type="Pfam" id="PF08352">
    <property type="entry name" value="oligo_HPY"/>
    <property type="match status" value="1"/>
</dbReference>
<keyword evidence="4" id="KW-1003">Cell membrane</keyword>
<dbReference type="InterPro" id="IPR050388">
    <property type="entry name" value="ABC_Ni/Peptide_Import"/>
</dbReference>
<dbReference type="Proteomes" id="UP001164714">
    <property type="component" value="Chromosome"/>
</dbReference>
<sequence length="393" mass="43064">MSNKTENILEVKDLEINFKTYSGDVQAIRKVNFDLKHGETLAIVGESGSGKSVTVRTVMRLLANNADVKGGQILFNGEDLLKKSEKEMQGIRGKDIAMIFQDPMTSLNPTMKIGKQIAEPIILHQNKSKKEAYARAEELLELVGIPKAHERMDNYPHQFSGGQRQRIVIAIALACNPRVLIADEPTTALDVTIQAQILELMKELQDKIDTSIIFITHDLGVVANVADRVAVMYAGKIVEYGDVDEIFFNPQHPYTWGLIGSMPTLDTAGKLVSIPGTPPDLLDPPKGDAFALRSEYAMEIDYEEEPPLFQVSPTHAAATWLLHPDAPTVEEPAEIQRRHKIYESLSKGIVPEGYNDGAPRAELDNHTAVVTSADTEGVIATGGVDMEGDDAIG</sequence>
<evidence type="ECO:0000256" key="6">
    <source>
        <dbReference type="ARBA" id="ARBA00022840"/>
    </source>
</evidence>
<evidence type="ECO:0000256" key="7">
    <source>
        <dbReference type="ARBA" id="ARBA00023136"/>
    </source>
</evidence>
<dbReference type="FunFam" id="3.40.50.300:FF:000016">
    <property type="entry name" value="Oligopeptide ABC transporter ATP-binding component"/>
    <property type="match status" value="1"/>
</dbReference>
<keyword evidence="7" id="KW-0472">Membrane</keyword>
<dbReference type="PANTHER" id="PTHR43297">
    <property type="entry name" value="OLIGOPEPTIDE TRANSPORT ATP-BINDING PROTEIN APPD"/>
    <property type="match status" value="1"/>
</dbReference>
<keyword evidence="5" id="KW-0547">Nucleotide-binding</keyword>
<dbReference type="InterPro" id="IPR013563">
    <property type="entry name" value="Oligopep_ABC_C"/>
</dbReference>
<keyword evidence="3" id="KW-0813">Transport</keyword>
<evidence type="ECO:0000256" key="3">
    <source>
        <dbReference type="ARBA" id="ARBA00022448"/>
    </source>
</evidence>
<organism evidence="9 11">
    <name type="scientific">Aerococcus urinaeequi</name>
    <dbReference type="NCBI Taxonomy" id="51665"/>
    <lineage>
        <taxon>Bacteria</taxon>
        <taxon>Bacillati</taxon>
        <taxon>Bacillota</taxon>
        <taxon>Bacilli</taxon>
        <taxon>Lactobacillales</taxon>
        <taxon>Aerococcaceae</taxon>
        <taxon>Aerococcus</taxon>
    </lineage>
</organism>
<dbReference type="SUPFAM" id="SSF52540">
    <property type="entry name" value="P-loop containing nucleoside triphosphate hydrolases"/>
    <property type="match status" value="1"/>
</dbReference>
<reference evidence="9" key="1">
    <citation type="submission" date="2022-12" db="EMBL/GenBank/DDBJ databases">
        <title>Whole genome sequence analysis of a duck derived balloon bacteium Aerococcus urinaeequi henan2020.</title>
        <authorList>
            <person name="Zhang H."/>
            <person name="Qiao H.X."/>
            <person name="Bian C.Z."/>
            <person name="Shu J.C."/>
        </authorList>
    </citation>
    <scope>NUCLEOTIDE SEQUENCE</scope>
    <source>
        <strain evidence="9">2020-HN-1</strain>
    </source>
</reference>
<dbReference type="EMBL" id="CP114063">
    <property type="protein sequence ID" value="WAT25319.1"/>
    <property type="molecule type" value="Genomic_DNA"/>
</dbReference>
<dbReference type="EMBL" id="CP116590">
    <property type="protein sequence ID" value="WCG38566.1"/>
    <property type="molecule type" value="Genomic_DNA"/>
</dbReference>
<dbReference type="GO" id="GO:0005524">
    <property type="term" value="F:ATP binding"/>
    <property type="evidence" value="ECO:0007669"/>
    <property type="project" value="UniProtKB-KW"/>
</dbReference>
<evidence type="ECO:0000313" key="10">
    <source>
        <dbReference type="EMBL" id="WCG38566.1"/>
    </source>
</evidence>